<dbReference type="Pfam" id="PF00589">
    <property type="entry name" value="Phage_integrase"/>
    <property type="match status" value="1"/>
</dbReference>
<dbReference type="Gene3D" id="1.10.443.10">
    <property type="entry name" value="Intergrase catalytic core"/>
    <property type="match status" value="1"/>
</dbReference>
<comment type="caution">
    <text evidence="4">The sequence shown here is derived from an EMBL/GenBank/DDBJ whole genome shotgun (WGS) entry which is preliminary data.</text>
</comment>
<dbReference type="InterPro" id="IPR002104">
    <property type="entry name" value="Integrase_catalytic"/>
</dbReference>
<evidence type="ECO:0000313" key="5">
    <source>
        <dbReference type="Proteomes" id="UP001521181"/>
    </source>
</evidence>
<gene>
    <name evidence="4" type="ORF">LZA78_15520</name>
</gene>
<evidence type="ECO:0000256" key="1">
    <source>
        <dbReference type="ARBA" id="ARBA00023172"/>
    </source>
</evidence>
<dbReference type="Proteomes" id="UP001521181">
    <property type="component" value="Unassembled WGS sequence"/>
</dbReference>
<evidence type="ECO:0000313" key="4">
    <source>
        <dbReference type="EMBL" id="MCE5974897.1"/>
    </source>
</evidence>
<evidence type="ECO:0000256" key="2">
    <source>
        <dbReference type="SAM" id="MobiDB-lite"/>
    </source>
</evidence>
<name>A0ABS8Z1R9_9RHOB</name>
<accession>A0ABS8Z1R9</accession>
<sequence length="392" mass="45102">MTSQGTQRTRIGLKFEDWPLQDVSAWKVARLKGGPFKRPGPFANWSHGTVQLHQQMYGHWLAFLMRHRPELLDLSPPDRVTLDTVEAYLRDAESRVTNRIEPGTMLRLGERPLKVRTLAGFLFSLWLVIKGFCPARDWRWLKDGADAFMAEAALEPLKPPIPVTAQQLYSWALERLTELRDRDDLDQLEQATAFRQALMVGILIAVPVRARAFISMTVTLHVEPTEASYWLRFRAEDMKDKKARSFHLPRSIAWALERYLHVFRPILLQGNLSDALWITRRGNAMSIDSFTSGLAKLTKREFGITLRPHAFRHIASTTIAECDPEHVNIIRDVLGHATLAMAEKHYNRATAQKACADYQAIIRDTIKDAKARDRKAKRSRKTRRKKHNPQEE</sequence>
<keyword evidence="5" id="KW-1185">Reference proteome</keyword>
<proteinExistence type="predicted"/>
<dbReference type="InterPro" id="IPR013762">
    <property type="entry name" value="Integrase-like_cat_sf"/>
</dbReference>
<reference evidence="4 5" key="1">
    <citation type="submission" date="2021-12" db="EMBL/GenBank/DDBJ databases">
        <title>Sinirhodobacter sp. WL0062 is a bacterium isolated from seawater.</title>
        <authorList>
            <person name="Wang L."/>
            <person name="He W."/>
            <person name="Zhang D.-F."/>
        </authorList>
    </citation>
    <scope>NUCLEOTIDE SEQUENCE [LARGE SCALE GENOMIC DNA]</scope>
    <source>
        <strain evidence="4 5">WL0062</strain>
    </source>
</reference>
<evidence type="ECO:0000259" key="3">
    <source>
        <dbReference type="PROSITE" id="PS51898"/>
    </source>
</evidence>
<protein>
    <submittedName>
        <fullName evidence="4">Tyrosine-type recombinase/integrase</fullName>
    </submittedName>
</protein>
<keyword evidence="1" id="KW-0233">DNA recombination</keyword>
<dbReference type="RefSeq" id="WP_233677879.1">
    <property type="nucleotide sequence ID" value="NZ_JAJUOS010000014.1"/>
</dbReference>
<dbReference type="PROSITE" id="PS51898">
    <property type="entry name" value="TYR_RECOMBINASE"/>
    <property type="match status" value="1"/>
</dbReference>
<feature type="domain" description="Tyr recombinase" evidence="3">
    <location>
        <begin position="175"/>
        <end position="359"/>
    </location>
</feature>
<dbReference type="EMBL" id="JAJUOS010000014">
    <property type="protein sequence ID" value="MCE5974897.1"/>
    <property type="molecule type" value="Genomic_DNA"/>
</dbReference>
<feature type="region of interest" description="Disordered" evidence="2">
    <location>
        <begin position="369"/>
        <end position="392"/>
    </location>
</feature>
<feature type="compositionally biased region" description="Basic residues" evidence="2">
    <location>
        <begin position="372"/>
        <end position="392"/>
    </location>
</feature>
<dbReference type="InterPro" id="IPR011010">
    <property type="entry name" value="DNA_brk_join_enz"/>
</dbReference>
<organism evidence="4 5">
    <name type="scientific">Rhodobacter flavimaris</name>
    <dbReference type="NCBI Taxonomy" id="2907145"/>
    <lineage>
        <taxon>Bacteria</taxon>
        <taxon>Pseudomonadati</taxon>
        <taxon>Pseudomonadota</taxon>
        <taxon>Alphaproteobacteria</taxon>
        <taxon>Rhodobacterales</taxon>
        <taxon>Rhodobacter group</taxon>
        <taxon>Rhodobacter</taxon>
    </lineage>
</organism>
<dbReference type="SUPFAM" id="SSF56349">
    <property type="entry name" value="DNA breaking-rejoining enzymes"/>
    <property type="match status" value="1"/>
</dbReference>